<dbReference type="Pfam" id="PF13426">
    <property type="entry name" value="PAS_9"/>
    <property type="match status" value="2"/>
</dbReference>
<dbReference type="SMART" id="SM00448">
    <property type="entry name" value="REC"/>
    <property type="match status" value="1"/>
</dbReference>
<dbReference type="InterPro" id="IPR004358">
    <property type="entry name" value="Sig_transdc_His_kin-like_C"/>
</dbReference>
<feature type="domain" description="PAS" evidence="7">
    <location>
        <begin position="156"/>
        <end position="229"/>
    </location>
</feature>
<dbReference type="InterPro" id="IPR036097">
    <property type="entry name" value="HisK_dim/P_sf"/>
</dbReference>
<organism evidence="9 10">
    <name type="scientific">Oxalicibacterium flavum</name>
    <dbReference type="NCBI Taxonomy" id="179467"/>
    <lineage>
        <taxon>Bacteria</taxon>
        <taxon>Pseudomonadati</taxon>
        <taxon>Pseudomonadota</taxon>
        <taxon>Betaproteobacteria</taxon>
        <taxon>Burkholderiales</taxon>
        <taxon>Oxalobacteraceae</taxon>
        <taxon>Oxalicibacterium</taxon>
    </lineage>
</organism>
<dbReference type="Gene3D" id="1.10.287.130">
    <property type="match status" value="1"/>
</dbReference>
<protein>
    <recommendedName>
        <fullName evidence="2">histidine kinase</fullName>
        <ecNumber evidence="2">2.7.13.3</ecNumber>
    </recommendedName>
</protein>
<dbReference type="SMART" id="SM00387">
    <property type="entry name" value="HATPase_c"/>
    <property type="match status" value="1"/>
</dbReference>
<feature type="domain" description="PAS" evidence="7">
    <location>
        <begin position="28"/>
        <end position="86"/>
    </location>
</feature>
<dbReference type="SUPFAM" id="SSF47384">
    <property type="entry name" value="Homodimeric domain of signal transducing histidine kinase"/>
    <property type="match status" value="1"/>
</dbReference>
<dbReference type="EC" id="2.7.13.3" evidence="2"/>
<dbReference type="PANTHER" id="PTHR43065:SF49">
    <property type="entry name" value="HISTIDINE KINASE"/>
    <property type="match status" value="1"/>
</dbReference>
<dbReference type="Proteomes" id="UP000620266">
    <property type="component" value="Unassembled WGS sequence"/>
</dbReference>
<evidence type="ECO:0000259" key="5">
    <source>
        <dbReference type="PROSITE" id="PS50109"/>
    </source>
</evidence>
<feature type="modified residue" description="4-aspartylphosphate" evidence="4">
    <location>
        <position position="596"/>
    </location>
</feature>
<comment type="catalytic activity">
    <reaction evidence="1">
        <text>ATP + protein L-histidine = ADP + protein N-phospho-L-histidine.</text>
        <dbReference type="EC" id="2.7.13.3"/>
    </reaction>
</comment>
<dbReference type="Gene3D" id="3.40.50.2300">
    <property type="match status" value="1"/>
</dbReference>
<name>A0A8J2UMF2_9BURK</name>
<evidence type="ECO:0000313" key="9">
    <source>
        <dbReference type="EMBL" id="GGC18008.1"/>
    </source>
</evidence>
<evidence type="ECO:0000256" key="4">
    <source>
        <dbReference type="PROSITE-ProRule" id="PRU00169"/>
    </source>
</evidence>
<gene>
    <name evidence="9" type="ORF">GCM10007205_28760</name>
</gene>
<evidence type="ECO:0000259" key="8">
    <source>
        <dbReference type="PROSITE" id="PS50113"/>
    </source>
</evidence>
<dbReference type="GO" id="GO:0000155">
    <property type="term" value="F:phosphorelay sensor kinase activity"/>
    <property type="evidence" value="ECO:0007669"/>
    <property type="project" value="InterPro"/>
</dbReference>
<dbReference type="PROSITE" id="PS50109">
    <property type="entry name" value="HIS_KIN"/>
    <property type="match status" value="1"/>
</dbReference>
<dbReference type="SMART" id="SM00086">
    <property type="entry name" value="PAC"/>
    <property type="match status" value="2"/>
</dbReference>
<dbReference type="InterPro" id="IPR005467">
    <property type="entry name" value="His_kinase_dom"/>
</dbReference>
<accession>A0A8J2UMF2</accession>
<dbReference type="EMBL" id="BMCG01000006">
    <property type="protein sequence ID" value="GGC18008.1"/>
    <property type="molecule type" value="Genomic_DNA"/>
</dbReference>
<dbReference type="CDD" id="cd16919">
    <property type="entry name" value="HATPase_CckA-like"/>
    <property type="match status" value="1"/>
</dbReference>
<feature type="domain" description="PAC" evidence="8">
    <location>
        <begin position="103"/>
        <end position="155"/>
    </location>
</feature>
<feature type="domain" description="Response regulatory" evidence="6">
    <location>
        <begin position="546"/>
        <end position="662"/>
    </location>
</feature>
<dbReference type="InterPro" id="IPR001610">
    <property type="entry name" value="PAC"/>
</dbReference>
<dbReference type="CDD" id="cd18161">
    <property type="entry name" value="REC_hyHK_blue-like"/>
    <property type="match status" value="1"/>
</dbReference>
<dbReference type="SUPFAM" id="SSF52172">
    <property type="entry name" value="CheY-like"/>
    <property type="match status" value="1"/>
</dbReference>
<dbReference type="InterPro" id="IPR011006">
    <property type="entry name" value="CheY-like_superfamily"/>
</dbReference>
<dbReference type="InterPro" id="IPR003661">
    <property type="entry name" value="HisK_dim/P_dom"/>
</dbReference>
<dbReference type="SMART" id="SM00388">
    <property type="entry name" value="HisKA"/>
    <property type="match status" value="1"/>
</dbReference>
<evidence type="ECO:0000256" key="1">
    <source>
        <dbReference type="ARBA" id="ARBA00000085"/>
    </source>
</evidence>
<dbReference type="InterPro" id="IPR035965">
    <property type="entry name" value="PAS-like_dom_sf"/>
</dbReference>
<dbReference type="NCBIfam" id="TIGR00229">
    <property type="entry name" value="sensory_box"/>
    <property type="match status" value="2"/>
</dbReference>
<feature type="domain" description="Histidine kinase" evidence="5">
    <location>
        <begin position="303"/>
        <end position="526"/>
    </location>
</feature>
<dbReference type="Pfam" id="PF02518">
    <property type="entry name" value="HATPase_c"/>
    <property type="match status" value="1"/>
</dbReference>
<dbReference type="SUPFAM" id="SSF55785">
    <property type="entry name" value="PYP-like sensor domain (PAS domain)"/>
    <property type="match status" value="2"/>
</dbReference>
<dbReference type="Pfam" id="PF00072">
    <property type="entry name" value="Response_reg"/>
    <property type="match status" value="1"/>
</dbReference>
<dbReference type="PRINTS" id="PR00344">
    <property type="entry name" value="BCTRLSENSOR"/>
</dbReference>
<dbReference type="CDD" id="cd00130">
    <property type="entry name" value="PAS"/>
    <property type="match status" value="2"/>
</dbReference>
<dbReference type="InterPro" id="IPR000700">
    <property type="entry name" value="PAS-assoc_C"/>
</dbReference>
<dbReference type="InterPro" id="IPR036890">
    <property type="entry name" value="HATPase_C_sf"/>
</dbReference>
<dbReference type="Gene3D" id="3.30.450.20">
    <property type="entry name" value="PAS domain"/>
    <property type="match status" value="2"/>
</dbReference>
<dbReference type="AlphaFoldDB" id="A0A8J2UMF2"/>
<dbReference type="SMART" id="SM00091">
    <property type="entry name" value="PAS"/>
    <property type="match status" value="2"/>
</dbReference>
<dbReference type="PROSITE" id="PS50112">
    <property type="entry name" value="PAS"/>
    <property type="match status" value="2"/>
</dbReference>
<dbReference type="InterPro" id="IPR001789">
    <property type="entry name" value="Sig_transdc_resp-reg_receiver"/>
</dbReference>
<dbReference type="InterPro" id="IPR000014">
    <property type="entry name" value="PAS"/>
</dbReference>
<feature type="domain" description="PAC" evidence="8">
    <location>
        <begin position="231"/>
        <end position="283"/>
    </location>
</feature>
<reference evidence="9" key="1">
    <citation type="journal article" date="2014" name="Int. J. Syst. Evol. Microbiol.">
        <title>Complete genome sequence of Corynebacterium casei LMG S-19264T (=DSM 44701T), isolated from a smear-ripened cheese.</title>
        <authorList>
            <consortium name="US DOE Joint Genome Institute (JGI-PGF)"/>
            <person name="Walter F."/>
            <person name="Albersmeier A."/>
            <person name="Kalinowski J."/>
            <person name="Ruckert C."/>
        </authorList>
    </citation>
    <scope>NUCLEOTIDE SEQUENCE</scope>
    <source>
        <strain evidence="9">CCM 7086</strain>
    </source>
</reference>
<evidence type="ECO:0000256" key="2">
    <source>
        <dbReference type="ARBA" id="ARBA00012438"/>
    </source>
</evidence>
<dbReference type="InterPro" id="IPR003594">
    <property type="entry name" value="HATPase_dom"/>
</dbReference>
<evidence type="ECO:0000259" key="7">
    <source>
        <dbReference type="PROSITE" id="PS50112"/>
    </source>
</evidence>
<reference evidence="9" key="2">
    <citation type="submission" date="2020-09" db="EMBL/GenBank/DDBJ databases">
        <authorList>
            <person name="Sun Q."/>
            <person name="Sedlacek I."/>
        </authorList>
    </citation>
    <scope>NUCLEOTIDE SEQUENCE</scope>
    <source>
        <strain evidence="9">CCM 7086</strain>
    </source>
</reference>
<evidence type="ECO:0000313" key="10">
    <source>
        <dbReference type="Proteomes" id="UP000620266"/>
    </source>
</evidence>
<dbReference type="PROSITE" id="PS50113">
    <property type="entry name" value="PAC"/>
    <property type="match status" value="2"/>
</dbReference>
<dbReference type="Gene3D" id="3.30.565.10">
    <property type="entry name" value="Histidine kinase-like ATPase, C-terminal domain"/>
    <property type="match status" value="1"/>
</dbReference>
<keyword evidence="3 4" id="KW-0597">Phosphoprotein</keyword>
<keyword evidence="10" id="KW-1185">Reference proteome</keyword>
<evidence type="ECO:0000256" key="3">
    <source>
        <dbReference type="ARBA" id="ARBA00022553"/>
    </source>
</evidence>
<dbReference type="SUPFAM" id="SSF55874">
    <property type="entry name" value="ATPase domain of HSP90 chaperone/DNA topoisomerase II/histidine kinase"/>
    <property type="match status" value="1"/>
</dbReference>
<dbReference type="PROSITE" id="PS50110">
    <property type="entry name" value="RESPONSE_REGULATORY"/>
    <property type="match status" value="1"/>
</dbReference>
<dbReference type="PANTHER" id="PTHR43065">
    <property type="entry name" value="SENSOR HISTIDINE KINASE"/>
    <property type="match status" value="1"/>
</dbReference>
<proteinExistence type="predicted"/>
<keyword evidence="9" id="KW-0418">Kinase</keyword>
<keyword evidence="9" id="KW-0808">Transferase</keyword>
<comment type="caution">
    <text evidence="9">The sequence shown here is derived from an EMBL/GenBank/DDBJ whole genome shotgun (WGS) entry which is preliminary data.</text>
</comment>
<dbReference type="Pfam" id="PF00512">
    <property type="entry name" value="HisKA"/>
    <property type="match status" value="1"/>
</dbReference>
<evidence type="ECO:0000259" key="6">
    <source>
        <dbReference type="PROSITE" id="PS50110"/>
    </source>
</evidence>
<sequence>MPHDAFRPDTPMSVPAQPSSANDLSLIELHRFRLLINAISDYAIYMLSPDGTIVSWNEGARRLKGYETQEIIGQNFSRFYGADDLERGMPAHALHLAETTGKFEGEGWRFRKDGTRFWASVFIDAVRDQDGQLIGYAKITRDITERKQAAEALRASERQFRLLVQGVTDYAIYMLDAGGIVTNWNAGAARIKGYAGEEVIGTHFSRFYTEQDRAEGKPAFALASALSNGRYEQEAVRVRKDGSQFMAHVVIDPIYDDTGTFIGFAKITRDITEKLEAAATLKKTEIALQQSRKLETIGKLTGGVAHDFNNLLQVISGNLHLLGKEIGDNPRAQKRIARALDGVGRGAKLANQLLSFGRRQPLEPKAVNLGRFLSNFQDMVSRTLGESIETEVITSAGLWNAMVDIVQLENAVLNLAINARDAMHGTGKLTIEAGNAFLDENYARKHSDVNPGQYVMLAVTDTGTGMSPEVVAQAFEPFFSTKPEGKGTGLGLSMVYGFIKQSGGHIGIYSEIGHGTTIRLYLPRTTDTEHIVTPPEEQFVIGGSETILVVEDDEQVRSIVVDMLRELGYQILKAADAQSAFAIIESGVRIDLLFSDVVMPGPMRSTELARMARERIPDIAVLFTSGYTQNAIVHGNRLDAGVELLSKPYTRETLSRKIRHVLAKRSSS</sequence>